<dbReference type="Gene3D" id="2.40.10.220">
    <property type="entry name" value="predicted glycosyltransferase like domains"/>
    <property type="match status" value="1"/>
</dbReference>
<dbReference type="Proteomes" id="UP000566711">
    <property type="component" value="Unassembled WGS sequence"/>
</dbReference>
<dbReference type="AlphaFoldDB" id="A0A7W2EKX7"/>
<sequence>MTSEDEIGDTLTQLAESGDPISIYVPGSREVVLGRILSVDPELPHFVMELNEGMTLQPGKLTFVTWLRSAKLQFRLSSKDWQALPGQPQHIPMDFPETCAVLNRRATERVEVPLGATCMASFVINVVNNSHSYELPIFDLSLGGISLHCSKLNAKGLIKGRKVENVLLELGDETVEVAELEVRYTRPFRSFLLGEQIHLGCMFTKLAPEQESKLKQVLQQISDDLR</sequence>
<comment type="caution">
    <text evidence="3">The sequence shown here is derived from an EMBL/GenBank/DDBJ whole genome shotgun (WGS) entry which is preliminary data.</text>
</comment>
<evidence type="ECO:0000313" key="4">
    <source>
        <dbReference type="Proteomes" id="UP000566711"/>
    </source>
</evidence>
<gene>
    <name evidence="3" type="ORF">H3H36_20885</name>
</gene>
<keyword evidence="3" id="KW-0282">Flagellum</keyword>
<dbReference type="Pfam" id="PF07238">
    <property type="entry name" value="PilZ"/>
    <property type="match status" value="1"/>
</dbReference>
<proteinExistence type="predicted"/>
<evidence type="ECO:0000259" key="2">
    <source>
        <dbReference type="Pfam" id="PF07317"/>
    </source>
</evidence>
<protein>
    <submittedName>
        <fullName evidence="3">Flagellar brake protein</fullName>
    </submittedName>
</protein>
<dbReference type="GO" id="GO:0035438">
    <property type="term" value="F:cyclic-di-GMP binding"/>
    <property type="evidence" value="ECO:0007669"/>
    <property type="project" value="InterPro"/>
</dbReference>
<accession>A0A7W2EKX7</accession>
<dbReference type="Pfam" id="PF07317">
    <property type="entry name" value="PilZN"/>
    <property type="match status" value="1"/>
</dbReference>
<feature type="domain" description="Type III secretion system flagellar brake protein YcgR PilZN" evidence="2">
    <location>
        <begin position="2"/>
        <end position="79"/>
    </location>
</feature>
<evidence type="ECO:0000313" key="3">
    <source>
        <dbReference type="EMBL" id="MBA5607815.1"/>
    </source>
</evidence>
<feature type="domain" description="PilZ" evidence="1">
    <location>
        <begin position="103"/>
        <end position="219"/>
    </location>
</feature>
<keyword evidence="3" id="KW-0969">Cilium</keyword>
<dbReference type="InterPro" id="IPR009926">
    <property type="entry name" value="T3SS_YcgR_PilZN"/>
</dbReference>
<name>A0A7W2EKX7_9BURK</name>
<keyword evidence="4" id="KW-1185">Reference proteome</keyword>
<evidence type="ECO:0000259" key="1">
    <source>
        <dbReference type="Pfam" id="PF07238"/>
    </source>
</evidence>
<dbReference type="InterPro" id="IPR009875">
    <property type="entry name" value="PilZ_domain"/>
</dbReference>
<reference evidence="3 4" key="1">
    <citation type="submission" date="2020-07" db="EMBL/GenBank/DDBJ databases">
        <title>Novel species isolated from subtropical streams in China.</title>
        <authorList>
            <person name="Lu H."/>
        </authorList>
    </citation>
    <scope>NUCLEOTIDE SEQUENCE [LARGE SCALE GENOMIC DNA]</scope>
    <source>
        <strain evidence="3 4">FT3S</strain>
    </source>
</reference>
<dbReference type="EMBL" id="JACEZS010000021">
    <property type="protein sequence ID" value="MBA5607815.1"/>
    <property type="molecule type" value="Genomic_DNA"/>
</dbReference>
<keyword evidence="3" id="KW-0966">Cell projection</keyword>
<organism evidence="3 4">
    <name type="scientific">Rugamonas fusca</name>
    <dbReference type="NCBI Taxonomy" id="2758568"/>
    <lineage>
        <taxon>Bacteria</taxon>
        <taxon>Pseudomonadati</taxon>
        <taxon>Pseudomonadota</taxon>
        <taxon>Betaproteobacteria</taxon>
        <taxon>Burkholderiales</taxon>
        <taxon>Oxalobacteraceae</taxon>
        <taxon>Telluria group</taxon>
        <taxon>Rugamonas</taxon>
    </lineage>
</organism>